<dbReference type="GO" id="GO:0004722">
    <property type="term" value="F:protein serine/threonine phosphatase activity"/>
    <property type="evidence" value="ECO:0007669"/>
    <property type="project" value="UniProtKB-EC"/>
</dbReference>
<dbReference type="SMART" id="SM00331">
    <property type="entry name" value="PP2C_SIG"/>
    <property type="match status" value="1"/>
</dbReference>
<dbReference type="InterPro" id="IPR036457">
    <property type="entry name" value="PPM-type-like_dom_sf"/>
</dbReference>
<gene>
    <name evidence="2" type="ORF">FB473_001473</name>
</gene>
<dbReference type="EMBL" id="JAAMOZ010000001">
    <property type="protein sequence ID" value="NIH56828.1"/>
    <property type="molecule type" value="Genomic_DNA"/>
</dbReference>
<keyword evidence="2" id="KW-0378">Hydrolase</keyword>
<evidence type="ECO:0000313" key="3">
    <source>
        <dbReference type="Proteomes" id="UP000749311"/>
    </source>
</evidence>
<comment type="caution">
    <text evidence="2">The sequence shown here is derived from an EMBL/GenBank/DDBJ whole genome shotgun (WGS) entry which is preliminary data.</text>
</comment>
<accession>A0ABX0SHM2</accession>
<dbReference type="InterPro" id="IPR001932">
    <property type="entry name" value="PPM-type_phosphatase-like_dom"/>
</dbReference>
<dbReference type="Proteomes" id="UP000749311">
    <property type="component" value="Unassembled WGS sequence"/>
</dbReference>
<organism evidence="2 3">
    <name type="scientific">Brooklawnia cerclae</name>
    <dbReference type="NCBI Taxonomy" id="349934"/>
    <lineage>
        <taxon>Bacteria</taxon>
        <taxon>Bacillati</taxon>
        <taxon>Actinomycetota</taxon>
        <taxon>Actinomycetes</taxon>
        <taxon>Propionibacteriales</taxon>
        <taxon>Propionibacteriaceae</taxon>
        <taxon>Brooklawnia</taxon>
    </lineage>
</organism>
<protein>
    <submittedName>
        <fullName evidence="2">Protein phosphatase</fullName>
        <ecNumber evidence="2">3.1.3.16</ecNumber>
    </submittedName>
</protein>
<name>A0ABX0SHM2_9ACTN</name>
<proteinExistence type="predicted"/>
<dbReference type="SUPFAM" id="SSF81606">
    <property type="entry name" value="PP2C-like"/>
    <property type="match status" value="1"/>
</dbReference>
<sequence>MEPTCLWHLDVGARSDVGPRRRENQDSGFVSDRMLLIADGVGGAPAGDVASSTVVANLAAGLSRIESCGEQRLRDQVSAANSVLHTTMQADQDVQGMATTLTGLVLCGGQAFVVHLGDSRAYRLRDGRLEQVTTDDSWVQMLIDEGLLAPEDAPRHPMRHLLLHSLSGSLADPGYVHVWPVDVRLGDRWVLTTDGLTDYLPEVVLATIVASTPDPRVAADALVDECFAASLDNITVLVADIAEGEPSGRGQYLGAAAADPLAPPRAG</sequence>
<dbReference type="Gene3D" id="3.60.40.10">
    <property type="entry name" value="PPM-type phosphatase domain"/>
    <property type="match status" value="1"/>
</dbReference>
<keyword evidence="3" id="KW-1185">Reference proteome</keyword>
<dbReference type="SMART" id="SM00332">
    <property type="entry name" value="PP2Cc"/>
    <property type="match status" value="1"/>
</dbReference>
<dbReference type="Pfam" id="PF13672">
    <property type="entry name" value="PP2C_2"/>
    <property type="match status" value="1"/>
</dbReference>
<feature type="domain" description="PPM-type phosphatase" evidence="1">
    <location>
        <begin position="10"/>
        <end position="241"/>
    </location>
</feature>
<dbReference type="RefSeq" id="WP_167166059.1">
    <property type="nucleotide sequence ID" value="NZ_BAAAOO010000015.1"/>
</dbReference>
<evidence type="ECO:0000313" key="2">
    <source>
        <dbReference type="EMBL" id="NIH56828.1"/>
    </source>
</evidence>
<dbReference type="PROSITE" id="PS51746">
    <property type="entry name" value="PPM_2"/>
    <property type="match status" value="1"/>
</dbReference>
<reference evidence="2 3" key="1">
    <citation type="submission" date="2020-02" db="EMBL/GenBank/DDBJ databases">
        <title>Sequencing the genomes of 1000 actinobacteria strains.</title>
        <authorList>
            <person name="Klenk H.-P."/>
        </authorList>
    </citation>
    <scope>NUCLEOTIDE SEQUENCE [LARGE SCALE GENOMIC DNA]</scope>
    <source>
        <strain evidence="2 3">DSM 19609</strain>
    </source>
</reference>
<evidence type="ECO:0000259" key="1">
    <source>
        <dbReference type="PROSITE" id="PS51746"/>
    </source>
</evidence>
<dbReference type="EC" id="3.1.3.16" evidence="2"/>
<dbReference type="CDD" id="cd00143">
    <property type="entry name" value="PP2Cc"/>
    <property type="match status" value="1"/>
</dbReference>